<name>A0A8S1FDT7_9PELO</name>
<dbReference type="Gene3D" id="3.40.390.10">
    <property type="entry name" value="Collagenase (Catalytic Domain)"/>
    <property type="match status" value="2"/>
</dbReference>
<feature type="domain" description="Peptidase M12A" evidence="4">
    <location>
        <begin position="121"/>
        <end position="290"/>
    </location>
</feature>
<gene>
    <name evidence="5" type="ORF">CBOVIS_LOCUS11580</name>
</gene>
<dbReference type="SMART" id="SM00235">
    <property type="entry name" value="ZnMc"/>
    <property type="match status" value="1"/>
</dbReference>
<dbReference type="Proteomes" id="UP000494206">
    <property type="component" value="Unassembled WGS sequence"/>
</dbReference>
<dbReference type="InterPro" id="IPR006026">
    <property type="entry name" value="Peptidase_Metallo"/>
</dbReference>
<feature type="signal peptide" evidence="3">
    <location>
        <begin position="1"/>
        <end position="17"/>
    </location>
</feature>
<feature type="binding site" evidence="2">
    <location>
        <position position="196"/>
    </location>
    <ligand>
        <name>Zn(2+)</name>
        <dbReference type="ChEBI" id="CHEBI:29105"/>
        <note>catalytic</note>
    </ligand>
</feature>
<protein>
    <recommendedName>
        <fullName evidence="3">Metalloendopeptidase</fullName>
        <ecNumber evidence="3">3.4.24.-</ecNumber>
    </recommendedName>
</protein>
<proteinExistence type="predicted"/>
<sequence>MLKELAVSLLLVTTVVSYSVRSEGVEHHRRGRPENEQVEKGIDEFQENDELLPLNLLNNDDPIEDEESISHPIILNDEILNEVVGKDEFDLFEINKNSNLHEHLIEGDILVKENENSRRKRQITKAEAAWPNQTAFYEIYNITQKQLDTFNKAFKFIGDKTCVKFVEKPSAPHRIVILNGQGCYSYFGSAVHELMHALGIEHTMSRYDRNNYVKIDPQRFSGAGAYNYRITTPKETFNAVPYEYQSALHYSHGYGAITALDEEYAYGMGNRMVTFYDIQNINDAYRCFCAKSNTKCAHGGYWNPNGCSTCLCPEGYGGDYCDELAPEDTTIQVDVVYVDNLGCQYGCNINGIEIKYLADPRISNPKRCCVKQFPKNPIESKLNPTPIILYSRKSTQMATIKYRYVDTPSVGTETKKNGYDSYEYRF</sequence>
<evidence type="ECO:0000256" key="3">
    <source>
        <dbReference type="RuleBase" id="RU361183"/>
    </source>
</evidence>
<organism evidence="5 6">
    <name type="scientific">Caenorhabditis bovis</name>
    <dbReference type="NCBI Taxonomy" id="2654633"/>
    <lineage>
        <taxon>Eukaryota</taxon>
        <taxon>Metazoa</taxon>
        <taxon>Ecdysozoa</taxon>
        <taxon>Nematoda</taxon>
        <taxon>Chromadorea</taxon>
        <taxon>Rhabditida</taxon>
        <taxon>Rhabditina</taxon>
        <taxon>Rhabditomorpha</taxon>
        <taxon>Rhabditoidea</taxon>
        <taxon>Rhabditidae</taxon>
        <taxon>Peloderinae</taxon>
        <taxon>Caenorhabditis</taxon>
    </lineage>
</organism>
<keyword evidence="6" id="KW-1185">Reference proteome</keyword>
<keyword evidence="1" id="KW-1015">Disulfide bond</keyword>
<comment type="cofactor">
    <cofactor evidence="2 3">
        <name>Zn(2+)</name>
        <dbReference type="ChEBI" id="CHEBI:29105"/>
    </cofactor>
    <text evidence="2 3">Binds 1 zinc ion per subunit.</text>
</comment>
<feature type="chain" id="PRO_5035967643" description="Metalloendopeptidase" evidence="3">
    <location>
        <begin position="18"/>
        <end position="426"/>
    </location>
</feature>
<evidence type="ECO:0000313" key="6">
    <source>
        <dbReference type="Proteomes" id="UP000494206"/>
    </source>
</evidence>
<dbReference type="PROSITE" id="PS51864">
    <property type="entry name" value="ASTACIN"/>
    <property type="match status" value="1"/>
</dbReference>
<dbReference type="AlphaFoldDB" id="A0A8S1FDT7"/>
<feature type="binding site" evidence="2">
    <location>
        <position position="202"/>
    </location>
    <ligand>
        <name>Zn(2+)</name>
        <dbReference type="ChEBI" id="CHEBI:29105"/>
        <note>catalytic</note>
    </ligand>
</feature>
<comment type="caution">
    <text evidence="2">Lacks conserved residue(s) required for the propagation of feature annotation.</text>
</comment>
<dbReference type="GO" id="GO:0006508">
    <property type="term" value="P:proteolysis"/>
    <property type="evidence" value="ECO:0007669"/>
    <property type="project" value="UniProtKB-KW"/>
</dbReference>
<dbReference type="Pfam" id="PF01400">
    <property type="entry name" value="Astacin"/>
    <property type="match status" value="1"/>
</dbReference>
<dbReference type="GO" id="GO:0008270">
    <property type="term" value="F:zinc ion binding"/>
    <property type="evidence" value="ECO:0007669"/>
    <property type="project" value="UniProtKB-UniRule"/>
</dbReference>
<keyword evidence="2 3" id="KW-0482">Metalloprotease</keyword>
<keyword evidence="2 3" id="KW-0378">Hydrolase</keyword>
<keyword evidence="2 3" id="KW-0479">Metal-binding</keyword>
<keyword evidence="3" id="KW-0732">Signal</keyword>
<feature type="binding site" evidence="2">
    <location>
        <position position="192"/>
    </location>
    <ligand>
        <name>Zn(2+)</name>
        <dbReference type="ChEBI" id="CHEBI:29105"/>
        <note>catalytic</note>
    </ligand>
</feature>
<dbReference type="InterPro" id="IPR001506">
    <property type="entry name" value="Peptidase_M12A"/>
</dbReference>
<evidence type="ECO:0000256" key="1">
    <source>
        <dbReference type="ARBA" id="ARBA00023157"/>
    </source>
</evidence>
<keyword evidence="2 3" id="KW-0862">Zinc</keyword>
<dbReference type="EMBL" id="CADEPM010000009">
    <property type="protein sequence ID" value="CAB3410007.1"/>
    <property type="molecule type" value="Genomic_DNA"/>
</dbReference>
<keyword evidence="2 3" id="KW-0645">Protease</keyword>
<dbReference type="OrthoDB" id="5785852at2759"/>
<accession>A0A8S1FDT7</accession>
<dbReference type="PRINTS" id="PR00480">
    <property type="entry name" value="ASTACIN"/>
</dbReference>
<dbReference type="SUPFAM" id="SSF55486">
    <property type="entry name" value="Metalloproteases ('zincins'), catalytic domain"/>
    <property type="match status" value="1"/>
</dbReference>
<dbReference type="EC" id="3.4.24.-" evidence="3"/>
<evidence type="ECO:0000313" key="5">
    <source>
        <dbReference type="EMBL" id="CAB3410007.1"/>
    </source>
</evidence>
<dbReference type="PANTHER" id="PTHR10127">
    <property type="entry name" value="DISCOIDIN, CUB, EGF, LAMININ , AND ZINC METALLOPROTEASE DOMAIN CONTAINING"/>
    <property type="match status" value="1"/>
</dbReference>
<dbReference type="PANTHER" id="PTHR10127:SF831">
    <property type="entry name" value="ZINC METALLOPROTEINASE NAS-37"/>
    <property type="match status" value="1"/>
</dbReference>
<comment type="caution">
    <text evidence="5">The sequence shown here is derived from an EMBL/GenBank/DDBJ whole genome shotgun (WGS) entry which is preliminary data.</text>
</comment>
<evidence type="ECO:0000259" key="4">
    <source>
        <dbReference type="PROSITE" id="PS51864"/>
    </source>
</evidence>
<dbReference type="GO" id="GO:0004222">
    <property type="term" value="F:metalloendopeptidase activity"/>
    <property type="evidence" value="ECO:0007669"/>
    <property type="project" value="UniProtKB-UniRule"/>
</dbReference>
<feature type="active site" evidence="2">
    <location>
        <position position="193"/>
    </location>
</feature>
<dbReference type="InterPro" id="IPR024079">
    <property type="entry name" value="MetalloPept_cat_dom_sf"/>
</dbReference>
<evidence type="ECO:0000256" key="2">
    <source>
        <dbReference type="PROSITE-ProRule" id="PRU01211"/>
    </source>
</evidence>
<reference evidence="5 6" key="1">
    <citation type="submission" date="2020-04" db="EMBL/GenBank/DDBJ databases">
        <authorList>
            <person name="Laetsch R D."/>
            <person name="Stevens L."/>
            <person name="Kumar S."/>
            <person name="Blaxter L. M."/>
        </authorList>
    </citation>
    <scope>NUCLEOTIDE SEQUENCE [LARGE SCALE GENOMIC DNA]</scope>
</reference>